<dbReference type="SUPFAM" id="SSF53901">
    <property type="entry name" value="Thiolase-like"/>
    <property type="match status" value="2"/>
</dbReference>
<feature type="domain" description="Thiolase C-terminal" evidence="10">
    <location>
        <begin position="271"/>
        <end position="392"/>
    </location>
</feature>
<dbReference type="Gene3D" id="3.40.47.10">
    <property type="match status" value="1"/>
</dbReference>
<dbReference type="InterPro" id="IPR002155">
    <property type="entry name" value="Thiolase"/>
</dbReference>
<feature type="active site" description="Proton acceptor" evidence="6">
    <location>
        <position position="380"/>
    </location>
</feature>
<comment type="pathway">
    <text evidence="1">Lipid metabolism.</text>
</comment>
<dbReference type="PIRSF" id="PIRSF000429">
    <property type="entry name" value="Ac-CoA_Ac_transf"/>
    <property type="match status" value="1"/>
</dbReference>
<dbReference type="PROSITE" id="PS00737">
    <property type="entry name" value="THIOLASE_2"/>
    <property type="match status" value="1"/>
</dbReference>
<evidence type="ECO:0000259" key="10">
    <source>
        <dbReference type="Pfam" id="PF02803"/>
    </source>
</evidence>
<protein>
    <recommendedName>
        <fullName evidence="5">acetyl-CoA C-acyltransferase</fullName>
        <ecNumber evidence="5">2.3.1.16</ecNumber>
    </recommendedName>
</protein>
<dbReference type="GO" id="GO:0010124">
    <property type="term" value="P:phenylacetate catabolic process"/>
    <property type="evidence" value="ECO:0007669"/>
    <property type="project" value="TreeGrafter"/>
</dbReference>
<comment type="similarity">
    <text evidence="2 7">Belongs to the thiolase-like superfamily. Thiolase family.</text>
</comment>
<dbReference type="STRING" id="28230.SAMN05878443_1972"/>
<dbReference type="Proteomes" id="UP000184758">
    <property type="component" value="Unassembled WGS sequence"/>
</dbReference>
<dbReference type="InterPro" id="IPR050215">
    <property type="entry name" value="Thiolase-like_sf_Thiolase"/>
</dbReference>
<dbReference type="FunFam" id="3.40.47.10:FF:000010">
    <property type="entry name" value="Acetyl-CoA acetyltransferase (Thiolase)"/>
    <property type="match status" value="1"/>
</dbReference>
<dbReference type="CDD" id="cd00751">
    <property type="entry name" value="thiolase"/>
    <property type="match status" value="1"/>
</dbReference>
<dbReference type="PANTHER" id="PTHR43853:SF21">
    <property type="entry name" value="STEROID 3-KETOACYL-COA THIOLASE"/>
    <property type="match status" value="1"/>
</dbReference>
<evidence type="ECO:0000259" key="9">
    <source>
        <dbReference type="Pfam" id="PF00108"/>
    </source>
</evidence>
<keyword evidence="8" id="KW-0472">Membrane</keyword>
<keyword evidence="8" id="KW-1133">Transmembrane helix</keyword>
<dbReference type="PROSITE" id="PS00099">
    <property type="entry name" value="THIOLASE_3"/>
    <property type="match status" value="1"/>
</dbReference>
<dbReference type="PANTHER" id="PTHR43853">
    <property type="entry name" value="3-KETOACYL-COA THIOLASE, PEROXISOMAL"/>
    <property type="match status" value="1"/>
</dbReference>
<keyword evidence="4 7" id="KW-0012">Acyltransferase</keyword>
<feature type="active site" description="Proton acceptor" evidence="6">
    <location>
        <position position="349"/>
    </location>
</feature>
<accession>A0A1N6HNC9</accession>
<evidence type="ECO:0000256" key="7">
    <source>
        <dbReference type="RuleBase" id="RU003557"/>
    </source>
</evidence>
<organism evidence="11 12">
    <name type="scientific">Carnobacterium alterfunditum</name>
    <dbReference type="NCBI Taxonomy" id="28230"/>
    <lineage>
        <taxon>Bacteria</taxon>
        <taxon>Bacillati</taxon>
        <taxon>Bacillota</taxon>
        <taxon>Bacilli</taxon>
        <taxon>Lactobacillales</taxon>
        <taxon>Carnobacteriaceae</taxon>
        <taxon>Carnobacterium</taxon>
    </lineage>
</organism>
<evidence type="ECO:0000256" key="6">
    <source>
        <dbReference type="PIRSR" id="PIRSR000429-1"/>
    </source>
</evidence>
<evidence type="ECO:0000256" key="8">
    <source>
        <dbReference type="SAM" id="Phobius"/>
    </source>
</evidence>
<feature type="transmembrane region" description="Helical" evidence="8">
    <location>
        <begin position="374"/>
        <end position="394"/>
    </location>
</feature>
<sequence length="395" mass="41818">MQEAYIVAYGRSAVAKGKKDGAYFYDRPEDIAAQVLKGVINRVEGDFDPTLIEDVIVGCSTPEGLQGNNIARAIALRSGLPETVAGQTVNRFCSSGLQTIATAANAIIAGQAEVLAAGGIEFMSSTQMGGSEPSNSPYLQENGPKIAVPMGMTAENVAEKYNVSRKEQDQFGVESHQKAHIAQTEGRFKDEIIPVEIHRVKTTGDKVEVTTEMFDQDEGIRPNTTLDVLGKLRTVFKADGSVTAGTSSQVSDGAGFVILMSGDKVKELGIKPIARFVSFNVAGVDPKFMGIGPVYAVPKALKLAGLKLDDMDLIEFNEAFAAQAIASMNELGMNRDIVNVNGGGIALGHPLGATGAILTAKLLGEMAKRPETKYGMVTMCIGMGMGAAGVFEYLR</sequence>
<dbReference type="AlphaFoldDB" id="A0A1N6HNC9"/>
<dbReference type="OrthoDB" id="9764892at2"/>
<dbReference type="NCBIfam" id="TIGR01930">
    <property type="entry name" value="AcCoA-C-Actrans"/>
    <property type="match status" value="1"/>
</dbReference>
<keyword evidence="3 7" id="KW-0808">Transferase</keyword>
<gene>
    <name evidence="11" type="ORF">SAMN05878443_1972</name>
</gene>
<evidence type="ECO:0000256" key="3">
    <source>
        <dbReference type="ARBA" id="ARBA00022679"/>
    </source>
</evidence>
<dbReference type="RefSeq" id="WP_034545603.1">
    <property type="nucleotide sequence ID" value="NZ_FSRN01000001.1"/>
</dbReference>
<feature type="domain" description="Thiolase N-terminal" evidence="9">
    <location>
        <begin position="5"/>
        <end position="262"/>
    </location>
</feature>
<evidence type="ECO:0000256" key="1">
    <source>
        <dbReference type="ARBA" id="ARBA00005189"/>
    </source>
</evidence>
<dbReference type="InterPro" id="IPR020616">
    <property type="entry name" value="Thiolase_N"/>
</dbReference>
<dbReference type="GO" id="GO:0006635">
    <property type="term" value="P:fatty acid beta-oxidation"/>
    <property type="evidence" value="ECO:0007669"/>
    <property type="project" value="TreeGrafter"/>
</dbReference>
<evidence type="ECO:0000256" key="5">
    <source>
        <dbReference type="ARBA" id="ARBA00024073"/>
    </source>
</evidence>
<dbReference type="EMBL" id="FSRN01000001">
    <property type="protein sequence ID" value="SIO21271.1"/>
    <property type="molecule type" value="Genomic_DNA"/>
</dbReference>
<dbReference type="GO" id="GO:0005737">
    <property type="term" value="C:cytoplasm"/>
    <property type="evidence" value="ECO:0007669"/>
    <property type="project" value="UniProtKB-ARBA"/>
</dbReference>
<evidence type="ECO:0000256" key="2">
    <source>
        <dbReference type="ARBA" id="ARBA00010982"/>
    </source>
</evidence>
<dbReference type="InterPro" id="IPR020613">
    <property type="entry name" value="Thiolase_CS"/>
</dbReference>
<feature type="active site" description="Acyl-thioester intermediate" evidence="6">
    <location>
        <position position="93"/>
    </location>
</feature>
<dbReference type="EC" id="2.3.1.16" evidence="5"/>
<keyword evidence="8" id="KW-0812">Transmembrane</keyword>
<dbReference type="InterPro" id="IPR020617">
    <property type="entry name" value="Thiolase_C"/>
</dbReference>
<dbReference type="PROSITE" id="PS00098">
    <property type="entry name" value="THIOLASE_1"/>
    <property type="match status" value="1"/>
</dbReference>
<dbReference type="GO" id="GO:0003988">
    <property type="term" value="F:acetyl-CoA C-acyltransferase activity"/>
    <property type="evidence" value="ECO:0007669"/>
    <property type="project" value="UniProtKB-EC"/>
</dbReference>
<dbReference type="Pfam" id="PF00108">
    <property type="entry name" value="Thiolase_N"/>
    <property type="match status" value="1"/>
</dbReference>
<name>A0A1N6HNC9_9LACT</name>
<dbReference type="eggNOG" id="COG0183">
    <property type="taxonomic scope" value="Bacteria"/>
</dbReference>
<evidence type="ECO:0000313" key="11">
    <source>
        <dbReference type="EMBL" id="SIO21271.1"/>
    </source>
</evidence>
<dbReference type="InterPro" id="IPR016039">
    <property type="entry name" value="Thiolase-like"/>
</dbReference>
<proteinExistence type="inferred from homology"/>
<dbReference type="InterPro" id="IPR020610">
    <property type="entry name" value="Thiolase_AS"/>
</dbReference>
<evidence type="ECO:0000256" key="4">
    <source>
        <dbReference type="ARBA" id="ARBA00023315"/>
    </source>
</evidence>
<reference evidence="12" key="1">
    <citation type="submission" date="2016-11" db="EMBL/GenBank/DDBJ databases">
        <authorList>
            <person name="Varghese N."/>
            <person name="Submissions S."/>
        </authorList>
    </citation>
    <scope>NUCLEOTIDE SEQUENCE [LARGE SCALE GENOMIC DNA]</scope>
    <source>
        <strain evidence="12">313</strain>
    </source>
</reference>
<keyword evidence="12" id="KW-1185">Reference proteome</keyword>
<dbReference type="InterPro" id="IPR020615">
    <property type="entry name" value="Thiolase_acyl_enz_int_AS"/>
</dbReference>
<evidence type="ECO:0000313" key="12">
    <source>
        <dbReference type="Proteomes" id="UP000184758"/>
    </source>
</evidence>
<dbReference type="Pfam" id="PF02803">
    <property type="entry name" value="Thiolase_C"/>
    <property type="match status" value="1"/>
</dbReference>